<dbReference type="PROSITE" id="PS50937">
    <property type="entry name" value="HTH_MERR_2"/>
    <property type="match status" value="1"/>
</dbReference>
<evidence type="ECO:0000259" key="6">
    <source>
        <dbReference type="PROSITE" id="PS51352"/>
    </source>
</evidence>
<name>A0ABV3LN72_9ACTN</name>
<dbReference type="Proteomes" id="UP001553843">
    <property type="component" value="Unassembled WGS sequence"/>
</dbReference>
<gene>
    <name evidence="7" type="ORF">AB0887_02940</name>
</gene>
<dbReference type="PROSITE" id="PS00552">
    <property type="entry name" value="HTH_MERR_1"/>
    <property type="match status" value="1"/>
</dbReference>
<dbReference type="SUPFAM" id="SSF52833">
    <property type="entry name" value="Thioredoxin-like"/>
    <property type="match status" value="1"/>
</dbReference>
<dbReference type="EMBL" id="JBEYRS010000001">
    <property type="protein sequence ID" value="MEW2360920.1"/>
    <property type="molecule type" value="Genomic_DNA"/>
</dbReference>
<dbReference type="InterPro" id="IPR013740">
    <property type="entry name" value="Redoxin"/>
</dbReference>
<proteinExistence type="predicted"/>
<keyword evidence="2" id="KW-0238">DNA-binding</keyword>
<keyword evidence="8" id="KW-1185">Reference proteome</keyword>
<feature type="region of interest" description="Disordered" evidence="4">
    <location>
        <begin position="118"/>
        <end position="172"/>
    </location>
</feature>
<dbReference type="Pfam" id="PF08534">
    <property type="entry name" value="Redoxin"/>
    <property type="match status" value="1"/>
</dbReference>
<sequence length="334" mass="36518">MRAGEAAAAAGVTIKALRYYEECGLLSPGRAANGYRDYSAEDVRLAEEIRGLGALGLTPSETRPFLACLRAGHETGDHCAESLAAYQQKIEALDLLIDRLTAGRDRLIRRRDAAARRGFPPVAQNPMKEPDEMLPRTDSLPQADPLPSGLPAPVDDGGAAHLPGRTLPPLSFTGTDGGDIRLDAVSEGRWVLFCYPLTGDPAADIPEGWNEIPGARGCSQEACGFRDNLAALRAEGVDRVLALSSDRADYQQALVDRLHLPYPMLSDPGLTLADALRLPTFEADGQRLYRRLTLVLRGATIEHVFYPVFPPDTHADEVAQWFRDQRDHRHHRDA</sequence>
<keyword evidence="1" id="KW-0805">Transcription regulation</keyword>
<dbReference type="Gene3D" id="3.40.30.10">
    <property type="entry name" value="Glutaredoxin"/>
    <property type="match status" value="1"/>
</dbReference>
<protein>
    <submittedName>
        <fullName evidence="7">MerR family transcriptional regulator</fullName>
    </submittedName>
</protein>
<organism evidence="7 8">
    <name type="scientific">Streptomyces huasconensis</name>
    <dbReference type="NCBI Taxonomy" id="1854574"/>
    <lineage>
        <taxon>Bacteria</taxon>
        <taxon>Bacillati</taxon>
        <taxon>Actinomycetota</taxon>
        <taxon>Actinomycetes</taxon>
        <taxon>Kitasatosporales</taxon>
        <taxon>Streptomycetaceae</taxon>
        <taxon>Streptomyces</taxon>
    </lineage>
</organism>
<dbReference type="PANTHER" id="PTHR30204">
    <property type="entry name" value="REDOX-CYCLING DRUG-SENSING TRANSCRIPTIONAL ACTIVATOR SOXR"/>
    <property type="match status" value="1"/>
</dbReference>
<comment type="caution">
    <text evidence="7">The sequence shown here is derived from an EMBL/GenBank/DDBJ whole genome shotgun (WGS) entry which is preliminary data.</text>
</comment>
<dbReference type="SUPFAM" id="SSF46955">
    <property type="entry name" value="Putative DNA-binding domain"/>
    <property type="match status" value="1"/>
</dbReference>
<dbReference type="InterPro" id="IPR013766">
    <property type="entry name" value="Thioredoxin_domain"/>
</dbReference>
<accession>A0ABV3LN72</accession>
<dbReference type="CDD" id="cd03017">
    <property type="entry name" value="PRX_BCP"/>
    <property type="match status" value="1"/>
</dbReference>
<evidence type="ECO:0000256" key="3">
    <source>
        <dbReference type="ARBA" id="ARBA00023163"/>
    </source>
</evidence>
<dbReference type="Gene3D" id="1.10.1660.10">
    <property type="match status" value="1"/>
</dbReference>
<dbReference type="SMART" id="SM00422">
    <property type="entry name" value="HTH_MERR"/>
    <property type="match status" value="1"/>
</dbReference>
<dbReference type="InterPro" id="IPR009061">
    <property type="entry name" value="DNA-bd_dom_put_sf"/>
</dbReference>
<evidence type="ECO:0000256" key="4">
    <source>
        <dbReference type="SAM" id="MobiDB-lite"/>
    </source>
</evidence>
<keyword evidence="3" id="KW-0804">Transcription</keyword>
<dbReference type="RefSeq" id="WP_359776537.1">
    <property type="nucleotide sequence ID" value="NZ_JBEYRR010000003.1"/>
</dbReference>
<dbReference type="InterPro" id="IPR036249">
    <property type="entry name" value="Thioredoxin-like_sf"/>
</dbReference>
<feature type="domain" description="HTH merR-type" evidence="5">
    <location>
        <begin position="1"/>
        <end position="68"/>
    </location>
</feature>
<evidence type="ECO:0000313" key="8">
    <source>
        <dbReference type="Proteomes" id="UP001553843"/>
    </source>
</evidence>
<evidence type="ECO:0000256" key="2">
    <source>
        <dbReference type="ARBA" id="ARBA00023125"/>
    </source>
</evidence>
<dbReference type="PROSITE" id="PS51352">
    <property type="entry name" value="THIOREDOXIN_2"/>
    <property type="match status" value="1"/>
</dbReference>
<dbReference type="Pfam" id="PF13411">
    <property type="entry name" value="MerR_1"/>
    <property type="match status" value="1"/>
</dbReference>
<evidence type="ECO:0000259" key="5">
    <source>
        <dbReference type="PROSITE" id="PS50937"/>
    </source>
</evidence>
<feature type="domain" description="Thioredoxin" evidence="6">
    <location>
        <begin position="161"/>
        <end position="327"/>
    </location>
</feature>
<reference evidence="7 8" key="1">
    <citation type="submission" date="2024-06" db="EMBL/GenBank/DDBJ databases">
        <title>The Natural Products Discovery Center: Release of the First 8490 Sequenced Strains for Exploring Actinobacteria Biosynthetic Diversity.</title>
        <authorList>
            <person name="Kalkreuter E."/>
            <person name="Kautsar S.A."/>
            <person name="Yang D."/>
            <person name="Bader C.D."/>
            <person name="Teijaro C.N."/>
            <person name="Fluegel L."/>
            <person name="Davis C.M."/>
            <person name="Simpson J.R."/>
            <person name="Lauterbach L."/>
            <person name="Steele A.D."/>
            <person name="Gui C."/>
            <person name="Meng S."/>
            <person name="Li G."/>
            <person name="Viehrig K."/>
            <person name="Ye F."/>
            <person name="Su P."/>
            <person name="Kiefer A.F."/>
            <person name="Nichols A."/>
            <person name="Cepeda A.J."/>
            <person name="Yan W."/>
            <person name="Fan B."/>
            <person name="Jiang Y."/>
            <person name="Adhikari A."/>
            <person name="Zheng C.-J."/>
            <person name="Schuster L."/>
            <person name="Cowan T.M."/>
            <person name="Smanski M.J."/>
            <person name="Chevrette M.G."/>
            <person name="De Carvalho L.P.S."/>
            <person name="Shen B."/>
        </authorList>
    </citation>
    <scope>NUCLEOTIDE SEQUENCE [LARGE SCALE GENOMIC DNA]</scope>
    <source>
        <strain evidence="7 8">NPDC047833</strain>
    </source>
</reference>
<dbReference type="InterPro" id="IPR000551">
    <property type="entry name" value="MerR-type_HTH_dom"/>
</dbReference>
<dbReference type="PANTHER" id="PTHR30204:SF94">
    <property type="entry name" value="HEAVY METAL-DEPENDENT TRANSCRIPTIONAL REGULATOR HI_0293-RELATED"/>
    <property type="match status" value="1"/>
</dbReference>
<evidence type="ECO:0000256" key="1">
    <source>
        <dbReference type="ARBA" id="ARBA00023015"/>
    </source>
</evidence>
<dbReference type="InterPro" id="IPR047057">
    <property type="entry name" value="MerR_fam"/>
</dbReference>
<evidence type="ECO:0000313" key="7">
    <source>
        <dbReference type="EMBL" id="MEW2360920.1"/>
    </source>
</evidence>